<evidence type="ECO:0000313" key="1">
    <source>
        <dbReference type="EMBL" id="DAD90224.1"/>
    </source>
</evidence>
<accession>A0A8S5N7K8</accession>
<organism evidence="1">
    <name type="scientific">Myoviridae sp. ct8ME27</name>
    <dbReference type="NCBI Taxonomy" id="2826622"/>
    <lineage>
        <taxon>Viruses</taxon>
        <taxon>Duplodnaviria</taxon>
        <taxon>Heunggongvirae</taxon>
        <taxon>Uroviricota</taxon>
        <taxon>Caudoviricetes</taxon>
    </lineage>
</organism>
<sequence>MLISIGSSKINFIIPTIKGELIIHLLFEARIVKMI</sequence>
<reference evidence="1" key="1">
    <citation type="journal article" date="2021" name="Proc. Natl. Acad. Sci. U.S.A.">
        <title>A Catalog of Tens of Thousands of Viruses from Human Metagenomes Reveals Hidden Associations with Chronic Diseases.</title>
        <authorList>
            <person name="Tisza M.J."/>
            <person name="Buck C.B."/>
        </authorList>
    </citation>
    <scope>NUCLEOTIDE SEQUENCE</scope>
    <source>
        <strain evidence="1">Ct8ME27</strain>
    </source>
</reference>
<proteinExistence type="predicted"/>
<name>A0A8S5N7K8_9CAUD</name>
<dbReference type="EMBL" id="BK015080">
    <property type="protein sequence ID" value="DAD90224.1"/>
    <property type="molecule type" value="Genomic_DNA"/>
</dbReference>
<protein>
    <submittedName>
        <fullName evidence="1">Uncharacterized protein</fullName>
    </submittedName>
</protein>